<evidence type="ECO:0000313" key="7">
    <source>
        <dbReference type="Proteomes" id="UP000246483"/>
    </source>
</evidence>
<dbReference type="PIRSF" id="PIRSF000137">
    <property type="entry name" value="Alcohol_oxidase"/>
    <property type="match status" value="1"/>
</dbReference>
<dbReference type="Pfam" id="PF05199">
    <property type="entry name" value="GMC_oxred_C"/>
    <property type="match status" value="1"/>
</dbReference>
<dbReference type="InterPro" id="IPR007867">
    <property type="entry name" value="GMC_OxRtase_C"/>
</dbReference>
<dbReference type="GO" id="GO:0016614">
    <property type="term" value="F:oxidoreductase activity, acting on CH-OH group of donors"/>
    <property type="evidence" value="ECO:0007669"/>
    <property type="project" value="InterPro"/>
</dbReference>
<dbReference type="RefSeq" id="WP_019373396.1">
    <property type="nucleotide sequence ID" value="NZ_ALEE01000262.1"/>
</dbReference>
<dbReference type="PROSITE" id="PS00624">
    <property type="entry name" value="GMC_OXRED_2"/>
    <property type="match status" value="1"/>
</dbReference>
<dbReference type="InterPro" id="IPR036188">
    <property type="entry name" value="FAD/NAD-bd_sf"/>
</dbReference>
<comment type="cofactor">
    <cofactor evidence="1">
        <name>FAD</name>
        <dbReference type="ChEBI" id="CHEBI:57692"/>
    </cofactor>
</comment>
<evidence type="ECO:0000259" key="5">
    <source>
        <dbReference type="PROSITE" id="PS00624"/>
    </source>
</evidence>
<evidence type="ECO:0000313" key="6">
    <source>
        <dbReference type="EMBL" id="PWW47075.1"/>
    </source>
</evidence>
<reference evidence="6 7" key="1">
    <citation type="submission" date="2018-05" db="EMBL/GenBank/DDBJ databases">
        <title>Genomic Encyclopedia of Type Strains, Phase IV (KMG-IV): sequencing the most valuable type-strain genomes for metagenomic binning, comparative biology and taxonomic classification.</title>
        <authorList>
            <person name="Goeker M."/>
        </authorList>
    </citation>
    <scope>NUCLEOTIDE SEQUENCE [LARGE SCALE GENOMIC DNA]</scope>
    <source>
        <strain evidence="6 7">DSM 26006</strain>
    </source>
</reference>
<dbReference type="InterPro" id="IPR012132">
    <property type="entry name" value="GMC_OxRdtase"/>
</dbReference>
<dbReference type="GO" id="GO:0050660">
    <property type="term" value="F:flavin adenine dinucleotide binding"/>
    <property type="evidence" value="ECO:0007669"/>
    <property type="project" value="InterPro"/>
</dbReference>
<dbReference type="Proteomes" id="UP000246483">
    <property type="component" value="Unassembled WGS sequence"/>
</dbReference>
<protein>
    <submittedName>
        <fullName evidence="6">Choline dehydrogenase</fullName>
    </submittedName>
</protein>
<dbReference type="Gene3D" id="3.50.50.60">
    <property type="entry name" value="FAD/NAD(P)-binding domain"/>
    <property type="match status" value="1"/>
</dbReference>
<keyword evidence="3" id="KW-0285">Flavoprotein</keyword>
<keyword evidence="7" id="KW-1185">Reference proteome</keyword>
<dbReference type="PANTHER" id="PTHR11552:SF147">
    <property type="entry name" value="CHOLINE DEHYDROGENASE, MITOCHONDRIAL"/>
    <property type="match status" value="1"/>
</dbReference>
<accession>A0A317REF6</accession>
<dbReference type="AlphaFoldDB" id="A0A317REF6"/>
<dbReference type="EMBL" id="QGUB01000003">
    <property type="protein sequence ID" value="PWW47075.1"/>
    <property type="molecule type" value="Genomic_DNA"/>
</dbReference>
<comment type="caution">
    <text evidence="6">The sequence shown here is derived from an EMBL/GenBank/DDBJ whole genome shotgun (WGS) entry which is preliminary data.</text>
</comment>
<gene>
    <name evidence="6" type="ORF">DFR36_103351</name>
</gene>
<dbReference type="Gene3D" id="3.30.560.10">
    <property type="entry name" value="Glucose Oxidase, domain 3"/>
    <property type="match status" value="1"/>
</dbReference>
<dbReference type="OrthoDB" id="9785276at2"/>
<evidence type="ECO:0000256" key="1">
    <source>
        <dbReference type="ARBA" id="ARBA00001974"/>
    </source>
</evidence>
<organism evidence="6 7">
    <name type="scientific">Melaminivora alkalimesophila</name>
    <dbReference type="NCBI Taxonomy" id="1165852"/>
    <lineage>
        <taxon>Bacteria</taxon>
        <taxon>Pseudomonadati</taxon>
        <taxon>Pseudomonadota</taxon>
        <taxon>Betaproteobacteria</taxon>
        <taxon>Burkholderiales</taxon>
        <taxon>Comamonadaceae</taxon>
        <taxon>Melaminivora</taxon>
    </lineage>
</organism>
<dbReference type="PANTHER" id="PTHR11552">
    <property type="entry name" value="GLUCOSE-METHANOL-CHOLINE GMC OXIDOREDUCTASE"/>
    <property type="match status" value="1"/>
</dbReference>
<evidence type="ECO:0000256" key="3">
    <source>
        <dbReference type="ARBA" id="ARBA00022630"/>
    </source>
</evidence>
<feature type="domain" description="Glucose-methanol-choline oxidoreductase N-terminal" evidence="5">
    <location>
        <begin position="276"/>
        <end position="290"/>
    </location>
</feature>
<dbReference type="InterPro" id="IPR000172">
    <property type="entry name" value="GMC_OxRdtase_N"/>
</dbReference>
<dbReference type="Pfam" id="PF00732">
    <property type="entry name" value="GMC_oxred_N"/>
    <property type="match status" value="1"/>
</dbReference>
<dbReference type="SUPFAM" id="SSF54373">
    <property type="entry name" value="FAD-linked reductases, C-terminal domain"/>
    <property type="match status" value="1"/>
</dbReference>
<proteinExistence type="inferred from homology"/>
<name>A0A317REF6_9BURK</name>
<comment type="similarity">
    <text evidence="2">Belongs to the GMC oxidoreductase family.</text>
</comment>
<sequence length="562" mass="61960">MSDTTFDTIIVGAGTAGSLLANRLSAERSQRVLLLEAGRKDDYHWIHVPVGYLYCIGNPRTDWLYQTEPDAGLNGRRLRYPRGKTLGGCSSINGMIYMRGQARDYDGWAEQVGDEAWRWENVLQAFRRHEDHWRLDQPGQADEAFARLHGNRRTGSSGEWRVERQRLRWDILDAFAQAAQQAGIPATDDFNGGDNEGVGYFEVNQKNGWRWNTAKAFLRPTCYGRPNFELWTHAQATRLLLARQEDGSLRCTGVQVWTGSEMVTAHATREVILSAGAINSPQLLQLSGIGPGALLKRHGIEVLHELRGVGANLQDHLQIRAVYKVQGAPTLNQLASTLYGKARIGLEYALRRTGPMSMAPSQLGAFTRSSADRPHPNIQFHVQPLSLDAFGEPLHRFPAFTASVCNLNPSSRGSVTIRSPRFEDAPAIAPNYLSTDEDRQVAADSLRVVRRIAAQPALARYQPEEYKPGPQYQSDEELARLAGDIATTIFHPVGTARMGRDGDPMAVLDAQMRVRGVAGLRVVDASAMPTITSGNTNSPTLMMAEMAAQWIRQGAKAAAPAA</sequence>
<dbReference type="SUPFAM" id="SSF51905">
    <property type="entry name" value="FAD/NAD(P)-binding domain"/>
    <property type="match status" value="1"/>
</dbReference>
<evidence type="ECO:0000256" key="4">
    <source>
        <dbReference type="ARBA" id="ARBA00022827"/>
    </source>
</evidence>
<keyword evidence="4" id="KW-0274">FAD</keyword>
<evidence type="ECO:0000256" key="2">
    <source>
        <dbReference type="ARBA" id="ARBA00010790"/>
    </source>
</evidence>